<dbReference type="PROSITE" id="PS50863">
    <property type="entry name" value="B3"/>
    <property type="match status" value="1"/>
</dbReference>
<dbReference type="Proteomes" id="UP000541444">
    <property type="component" value="Unassembled WGS sequence"/>
</dbReference>
<dbReference type="AlphaFoldDB" id="A0A7J7N411"/>
<keyword evidence="3" id="KW-0238">DNA-binding</keyword>
<keyword evidence="4" id="KW-0804">Transcription</keyword>
<organism evidence="7 8">
    <name type="scientific">Kingdonia uniflora</name>
    <dbReference type="NCBI Taxonomy" id="39325"/>
    <lineage>
        <taxon>Eukaryota</taxon>
        <taxon>Viridiplantae</taxon>
        <taxon>Streptophyta</taxon>
        <taxon>Embryophyta</taxon>
        <taxon>Tracheophyta</taxon>
        <taxon>Spermatophyta</taxon>
        <taxon>Magnoliopsida</taxon>
        <taxon>Ranunculales</taxon>
        <taxon>Circaeasteraceae</taxon>
        <taxon>Kingdonia</taxon>
    </lineage>
</organism>
<dbReference type="Gene3D" id="2.40.330.10">
    <property type="entry name" value="DNA-binding pseudobarrel domain"/>
    <property type="match status" value="1"/>
</dbReference>
<gene>
    <name evidence="7" type="ORF">GIB67_002595</name>
</gene>
<dbReference type="SUPFAM" id="SSF101936">
    <property type="entry name" value="DNA-binding pseudobarrel domain"/>
    <property type="match status" value="1"/>
</dbReference>
<dbReference type="InterPro" id="IPR044837">
    <property type="entry name" value="REM16-like"/>
</dbReference>
<keyword evidence="2" id="KW-0805">Transcription regulation</keyword>
<sequence>MTPLLRLTWIKKNPELSLNLKVFIIRAYSLSGVDKGFGLRVSEAFIKQIPPCRPTGIHEKINHIRANTCAKKRAEEVQRNLDPKYPNNVRPLCSYHLGSGTNQLQHLPPSFCNLYLPNQDVNFTLVDGNMGDCKVKFKYASRRLGCGWRRFSTAHELVVGDAMAFHLVKPAEFKVYIRRAYSLSGVVKDFGLRDSEAPTMQNTACTPIRTHEKAELKCPSTLPFSTILVIIYDSERADSENNSPWLEDMGGVIF</sequence>
<keyword evidence="5" id="KW-0539">Nucleus</keyword>
<dbReference type="CDD" id="cd10017">
    <property type="entry name" value="B3_DNA"/>
    <property type="match status" value="1"/>
</dbReference>
<dbReference type="InterPro" id="IPR015300">
    <property type="entry name" value="DNA-bd_pseudobarrel_sf"/>
</dbReference>
<dbReference type="Pfam" id="PF02362">
    <property type="entry name" value="B3"/>
    <property type="match status" value="1"/>
</dbReference>
<evidence type="ECO:0000259" key="6">
    <source>
        <dbReference type="PROSITE" id="PS50863"/>
    </source>
</evidence>
<dbReference type="SMART" id="SM01019">
    <property type="entry name" value="B3"/>
    <property type="match status" value="1"/>
</dbReference>
<evidence type="ECO:0000256" key="2">
    <source>
        <dbReference type="ARBA" id="ARBA00023015"/>
    </source>
</evidence>
<evidence type="ECO:0000256" key="4">
    <source>
        <dbReference type="ARBA" id="ARBA00023163"/>
    </source>
</evidence>
<reference evidence="7 8" key="1">
    <citation type="journal article" date="2020" name="IScience">
        <title>Genome Sequencing of the Endangered Kingdonia uniflora (Circaeasteraceae, Ranunculales) Reveals Potential Mechanisms of Evolutionary Specialization.</title>
        <authorList>
            <person name="Sun Y."/>
            <person name="Deng T."/>
            <person name="Zhang A."/>
            <person name="Moore M.J."/>
            <person name="Landis J.B."/>
            <person name="Lin N."/>
            <person name="Zhang H."/>
            <person name="Zhang X."/>
            <person name="Huang J."/>
            <person name="Zhang X."/>
            <person name="Sun H."/>
            <person name="Wang H."/>
        </authorList>
    </citation>
    <scope>NUCLEOTIDE SEQUENCE [LARGE SCALE GENOMIC DNA]</scope>
    <source>
        <strain evidence="7">TB1705</strain>
        <tissue evidence="7">Leaf</tissue>
    </source>
</reference>
<protein>
    <recommendedName>
        <fullName evidence="6">TF-B3 domain-containing protein</fullName>
    </recommendedName>
</protein>
<dbReference type="InterPro" id="IPR003340">
    <property type="entry name" value="B3_DNA-bd"/>
</dbReference>
<keyword evidence="8" id="KW-1185">Reference proteome</keyword>
<name>A0A7J7N411_9MAGN</name>
<dbReference type="PANTHER" id="PTHR31391">
    <property type="entry name" value="B3 DOMAIN-CONTAINING PROTEIN OS11G0197600-RELATED"/>
    <property type="match status" value="1"/>
</dbReference>
<feature type="domain" description="TF-B3" evidence="6">
    <location>
        <begin position="107"/>
        <end position="181"/>
    </location>
</feature>
<dbReference type="EMBL" id="JACGCM010001077">
    <property type="protein sequence ID" value="KAF6161885.1"/>
    <property type="molecule type" value="Genomic_DNA"/>
</dbReference>
<comment type="caution">
    <text evidence="7">The sequence shown here is derived from an EMBL/GenBank/DDBJ whole genome shotgun (WGS) entry which is preliminary data.</text>
</comment>
<proteinExistence type="predicted"/>
<dbReference type="PANTHER" id="PTHR31391:SF152">
    <property type="entry name" value="TF-B3 DOMAIN-CONTAINING PROTEIN"/>
    <property type="match status" value="1"/>
</dbReference>
<dbReference type="GO" id="GO:0003677">
    <property type="term" value="F:DNA binding"/>
    <property type="evidence" value="ECO:0007669"/>
    <property type="project" value="UniProtKB-KW"/>
</dbReference>
<evidence type="ECO:0000256" key="5">
    <source>
        <dbReference type="ARBA" id="ARBA00023242"/>
    </source>
</evidence>
<evidence type="ECO:0000256" key="3">
    <source>
        <dbReference type="ARBA" id="ARBA00023125"/>
    </source>
</evidence>
<comment type="subcellular location">
    <subcellularLocation>
        <location evidence="1">Nucleus</location>
    </subcellularLocation>
</comment>
<accession>A0A7J7N411</accession>
<evidence type="ECO:0000313" key="7">
    <source>
        <dbReference type="EMBL" id="KAF6161885.1"/>
    </source>
</evidence>
<evidence type="ECO:0000313" key="8">
    <source>
        <dbReference type="Proteomes" id="UP000541444"/>
    </source>
</evidence>
<evidence type="ECO:0000256" key="1">
    <source>
        <dbReference type="ARBA" id="ARBA00004123"/>
    </source>
</evidence>
<dbReference type="GO" id="GO:0005634">
    <property type="term" value="C:nucleus"/>
    <property type="evidence" value="ECO:0007669"/>
    <property type="project" value="UniProtKB-SubCell"/>
</dbReference>